<dbReference type="InterPro" id="IPR013675">
    <property type="entry name" value="Mtase_sm_N"/>
</dbReference>
<evidence type="ECO:0000259" key="6">
    <source>
        <dbReference type="Pfam" id="PF05175"/>
    </source>
</evidence>
<dbReference type="Pfam" id="PF08468">
    <property type="entry name" value="MTS_N"/>
    <property type="match status" value="1"/>
</dbReference>
<dbReference type="SUPFAM" id="SSF53335">
    <property type="entry name" value="S-adenosyl-L-methionine-dependent methyltransferases"/>
    <property type="match status" value="2"/>
</dbReference>
<dbReference type="EMBL" id="AONB01000027">
    <property type="protein sequence ID" value="EXJ09289.1"/>
    <property type="molecule type" value="Genomic_DNA"/>
</dbReference>
<keyword evidence="4 8" id="KW-0808">Transferase</keyword>
<proteinExistence type="predicted"/>
<dbReference type="InterPro" id="IPR002052">
    <property type="entry name" value="DNA_methylase_N6_adenine_CS"/>
</dbReference>
<keyword evidence="5" id="KW-0949">S-adenosyl-L-methionine</keyword>
<dbReference type="CDD" id="cd02440">
    <property type="entry name" value="AdoMet_MTases"/>
    <property type="match status" value="1"/>
</dbReference>
<dbReference type="EC" id="2.1.1.172" evidence="8"/>
<protein>
    <submittedName>
        <fullName evidence="8">Ribosomal RNA small subunit methyltransferase C</fullName>
        <ecNumber evidence="8">2.1.1.172</ecNumber>
    </submittedName>
</protein>
<keyword evidence="9" id="KW-1185">Reference proteome</keyword>
<reference evidence="9" key="1">
    <citation type="submission" date="2012-11" db="EMBL/GenBank/DDBJ databases">
        <authorList>
            <person name="Singh A."/>
            <person name="Pinnaka A.K."/>
            <person name="Vaidya B."/>
        </authorList>
    </citation>
    <scope>NUCLEOTIDE SEQUENCE [LARGE SCALE GENOMIC DNA]</scope>
    <source>
        <strain evidence="9">AK23</strain>
    </source>
</reference>
<keyword evidence="2" id="KW-0698">rRNA processing</keyword>
<dbReference type="Pfam" id="PF05175">
    <property type="entry name" value="MTS"/>
    <property type="match status" value="1"/>
</dbReference>
<dbReference type="PANTHER" id="PTHR47816:SF4">
    <property type="entry name" value="RIBOSOMAL RNA SMALL SUBUNIT METHYLTRANSFERASE C"/>
    <property type="match status" value="1"/>
</dbReference>
<dbReference type="OrthoDB" id="29650at2"/>
<gene>
    <name evidence="8" type="primary">rsmC</name>
    <name evidence="8" type="ORF">D791_03771</name>
</gene>
<evidence type="ECO:0000313" key="8">
    <source>
        <dbReference type="EMBL" id="EXJ09289.1"/>
    </source>
</evidence>
<evidence type="ECO:0000259" key="7">
    <source>
        <dbReference type="Pfam" id="PF08468"/>
    </source>
</evidence>
<organism evidence="8 9">
    <name type="scientific">Nitrincola nitratireducens</name>
    <dbReference type="NCBI Taxonomy" id="1229521"/>
    <lineage>
        <taxon>Bacteria</taxon>
        <taxon>Pseudomonadati</taxon>
        <taxon>Pseudomonadota</taxon>
        <taxon>Gammaproteobacteria</taxon>
        <taxon>Oceanospirillales</taxon>
        <taxon>Oceanospirillaceae</taxon>
        <taxon>Nitrincola</taxon>
    </lineage>
</organism>
<dbReference type="PATRIC" id="fig|1229521.3.peg.3797"/>
<sequence length="358" mass="39925">MQRVDFAFQQVMQYLNTQSQGRTLWLADENTPSNVSLSPPNVDVVCNRYDLFLSLQRAGWSCTFGDFTLYTHSDASFDRIVYRISKEKPLVHHLINQAFRLLKKNGCLILIGDKSEGIKTFSRKTASLFQTPLVERKVNGSVWVSEHIKSHQTSDTDWLDDQNYAELRAQSFDNGKTYYTKPGIFGWQKIDKGSAFLIDQLPDMVGDTSLIQGSVLDLGCGFGYLSIELAHYPIQLTSTDNNAAALLACSENLIALGNKGQVVPSDAGAQLPSNAFDLVVCNPPFHSGFSTSSELTQRFLNQTARLLKPNGIACFVVNQHIALEKLAVSYFRDVKLFADNGHFKLLTLQAPKKQKDSI</sequence>
<evidence type="ECO:0000256" key="1">
    <source>
        <dbReference type="ARBA" id="ARBA00022490"/>
    </source>
</evidence>
<evidence type="ECO:0000313" key="9">
    <source>
        <dbReference type="Proteomes" id="UP000019464"/>
    </source>
</evidence>
<feature type="domain" description="Methyltransferase small" evidence="6">
    <location>
        <begin position="178"/>
        <end position="346"/>
    </location>
</feature>
<dbReference type="RefSeq" id="WP_051514650.1">
    <property type="nucleotide sequence ID" value="NZ_AONB01000027.1"/>
</dbReference>
<accession>W9UQ91</accession>
<dbReference type="GO" id="GO:0052914">
    <property type="term" value="F:16S rRNA (guanine(1207)-N(2))-methyltransferase activity"/>
    <property type="evidence" value="ECO:0007669"/>
    <property type="project" value="UniProtKB-EC"/>
</dbReference>
<dbReference type="InterPro" id="IPR007848">
    <property type="entry name" value="Small_mtfrase_dom"/>
</dbReference>
<keyword evidence="3 8" id="KW-0489">Methyltransferase</keyword>
<evidence type="ECO:0000256" key="4">
    <source>
        <dbReference type="ARBA" id="ARBA00022679"/>
    </source>
</evidence>
<feature type="domain" description="Methyltransferase small N-terminal" evidence="7">
    <location>
        <begin position="31"/>
        <end position="131"/>
    </location>
</feature>
<comment type="caution">
    <text evidence="8">The sequence shown here is derived from an EMBL/GenBank/DDBJ whole genome shotgun (WGS) entry which is preliminary data.</text>
</comment>
<dbReference type="AlphaFoldDB" id="W9UQ91"/>
<evidence type="ECO:0000256" key="2">
    <source>
        <dbReference type="ARBA" id="ARBA00022552"/>
    </source>
</evidence>
<dbReference type="PRINTS" id="PR00507">
    <property type="entry name" value="N12N6MTFRASE"/>
</dbReference>
<dbReference type="Proteomes" id="UP000019464">
    <property type="component" value="Unassembled WGS sequence"/>
</dbReference>
<dbReference type="Gene3D" id="3.40.50.150">
    <property type="entry name" value="Vaccinia Virus protein VP39"/>
    <property type="match status" value="2"/>
</dbReference>
<reference evidence="8 9" key="2">
    <citation type="journal article" date="2015" name="Syst. Appl. Microbiol.">
        <title>Nitrincola nitratireducens sp. nov. isolated from a haloalkaline crater lake.</title>
        <authorList>
            <person name="Singh A."/>
            <person name="Vaidya B."/>
            <person name="Tanuku N.R."/>
            <person name="Pinnaka A.K."/>
        </authorList>
    </citation>
    <scope>NUCLEOTIDE SEQUENCE [LARGE SCALE GENOMIC DNA]</scope>
    <source>
        <strain evidence="8 9">AK23</strain>
    </source>
</reference>
<dbReference type="STRING" id="1229521.D791_03771"/>
<dbReference type="GO" id="GO:0003676">
    <property type="term" value="F:nucleic acid binding"/>
    <property type="evidence" value="ECO:0007669"/>
    <property type="project" value="InterPro"/>
</dbReference>
<name>W9UQ91_9GAMM</name>
<dbReference type="InterPro" id="IPR029063">
    <property type="entry name" value="SAM-dependent_MTases_sf"/>
</dbReference>
<evidence type="ECO:0000256" key="5">
    <source>
        <dbReference type="ARBA" id="ARBA00022691"/>
    </source>
</evidence>
<dbReference type="PROSITE" id="PS00092">
    <property type="entry name" value="N6_MTASE"/>
    <property type="match status" value="1"/>
</dbReference>
<dbReference type="InterPro" id="IPR046977">
    <property type="entry name" value="RsmC/RlmG"/>
</dbReference>
<keyword evidence="1" id="KW-0963">Cytoplasm</keyword>
<evidence type="ECO:0000256" key="3">
    <source>
        <dbReference type="ARBA" id="ARBA00022603"/>
    </source>
</evidence>
<dbReference type="PANTHER" id="PTHR47816">
    <property type="entry name" value="RIBOSOMAL RNA SMALL SUBUNIT METHYLTRANSFERASE C"/>
    <property type="match status" value="1"/>
</dbReference>